<evidence type="ECO:0000313" key="6">
    <source>
        <dbReference type="EMBL" id="KAJ5716352.1"/>
    </source>
</evidence>
<evidence type="ECO:0000256" key="5">
    <source>
        <dbReference type="SAM" id="MobiDB-lite"/>
    </source>
</evidence>
<dbReference type="GO" id="GO:0005634">
    <property type="term" value="C:nucleus"/>
    <property type="evidence" value="ECO:0007669"/>
    <property type="project" value="UniProtKB-SubCell"/>
</dbReference>
<keyword evidence="4" id="KW-0539">Nucleus</keyword>
<keyword evidence="3" id="KW-0804">Transcription</keyword>
<evidence type="ECO:0000256" key="4">
    <source>
        <dbReference type="ARBA" id="ARBA00023242"/>
    </source>
</evidence>
<evidence type="ECO:0000313" key="7">
    <source>
        <dbReference type="Proteomes" id="UP001215712"/>
    </source>
</evidence>
<dbReference type="EMBL" id="JAQJAN010000012">
    <property type="protein sequence ID" value="KAJ5716352.1"/>
    <property type="molecule type" value="Genomic_DNA"/>
</dbReference>
<comment type="caution">
    <text evidence="6">The sequence shown here is derived from an EMBL/GenBank/DDBJ whole genome shotgun (WGS) entry which is preliminary data.</text>
</comment>
<comment type="subcellular location">
    <subcellularLocation>
        <location evidence="1">Nucleus</location>
    </subcellularLocation>
</comment>
<proteinExistence type="predicted"/>
<reference evidence="6" key="2">
    <citation type="submission" date="2023-01" db="EMBL/GenBank/DDBJ databases">
        <authorList>
            <person name="Petersen C."/>
        </authorList>
    </citation>
    <scope>NUCLEOTIDE SEQUENCE</scope>
    <source>
        <strain evidence="6">IBT 17514</strain>
    </source>
</reference>
<gene>
    <name evidence="6" type="ORF">N7493_008263</name>
</gene>
<evidence type="ECO:0008006" key="8">
    <source>
        <dbReference type="Google" id="ProtNLM"/>
    </source>
</evidence>
<keyword evidence="2" id="KW-0805">Transcription regulation</keyword>
<feature type="region of interest" description="Disordered" evidence="5">
    <location>
        <begin position="1"/>
        <end position="24"/>
    </location>
</feature>
<evidence type="ECO:0000256" key="3">
    <source>
        <dbReference type="ARBA" id="ARBA00023163"/>
    </source>
</evidence>
<sequence length="643" mass="72499">MAKQSTPGLSTSHSDSNTPHQQDVTATFPIASPESSQAYEPINMNKSLMCFVDPDTPQVQRTYTSLTRTGVAPYQAPMPDQHILSDGAKLLNDILELIIEIGEPLENLSVLDENLYLHGPFLEAAWHGAYKSMKDLLKNRSTNNMESISAAVFARTSSPPFLPPVPGEFRPAMFAQSLRWETIGILCATIGVFLGEEKDELFGIDAHQTWRSDRQTLMQRAFRACIQCESFCNYLGAVNDFTLWFLLLTLLFATWCFGDDSYHVLRLEGSMTSVFLALGFHRGAQSDPSMPLYLAEIRKRSIAWAHDHDKVLSSFMSRPVRLSRHFCVVDMPLDLPDTVVMGPIEEFMKARESLDENGWNKDGVMRPVSRQRAQLMIYMIREEALELKIGPTVLDLEVKAARALEKLKSAWGSIPSHLKFINSKSQHSKFEHVSYALKLEYLYTEFLLHTLLTPFNGINCENLIKTAHEIVNLALLPTRKRDLLRSHRADMEWVLVFYAMPCASVLILELMRQSQQPEEKSLINRSGMIQDISVLISCCDSLTESGQSNYQICKQAQYIFSRGLDSILNHSEPAPQNTYSQTINYSHGLNGQELPRQESYLGADVTNGVVQDAEWMSWLNSVGLQGDPWLESIVPTMESSEAV</sequence>
<organism evidence="6 7">
    <name type="scientific">Penicillium malachiteum</name>
    <dbReference type="NCBI Taxonomy" id="1324776"/>
    <lineage>
        <taxon>Eukaryota</taxon>
        <taxon>Fungi</taxon>
        <taxon>Dikarya</taxon>
        <taxon>Ascomycota</taxon>
        <taxon>Pezizomycotina</taxon>
        <taxon>Eurotiomycetes</taxon>
        <taxon>Eurotiomycetidae</taxon>
        <taxon>Eurotiales</taxon>
        <taxon>Aspergillaceae</taxon>
        <taxon>Penicillium</taxon>
    </lineage>
</organism>
<dbReference type="AlphaFoldDB" id="A0AAD6MTP7"/>
<dbReference type="PANTHER" id="PTHR31001">
    <property type="entry name" value="UNCHARACTERIZED TRANSCRIPTIONAL REGULATORY PROTEIN"/>
    <property type="match status" value="1"/>
</dbReference>
<dbReference type="PANTHER" id="PTHR31001:SF40">
    <property type="entry name" value="ZN(II)2CYS6 TRANSCRIPTION FACTOR (EUROFUNG)"/>
    <property type="match status" value="1"/>
</dbReference>
<name>A0AAD6MTP7_9EURO</name>
<dbReference type="Proteomes" id="UP001215712">
    <property type="component" value="Unassembled WGS sequence"/>
</dbReference>
<reference evidence="6" key="1">
    <citation type="journal article" date="2023" name="IMA Fungus">
        <title>Comparative genomic study of the Penicillium genus elucidates a diverse pangenome and 15 lateral gene transfer events.</title>
        <authorList>
            <person name="Petersen C."/>
            <person name="Sorensen T."/>
            <person name="Nielsen M.R."/>
            <person name="Sondergaard T.E."/>
            <person name="Sorensen J.L."/>
            <person name="Fitzpatrick D.A."/>
            <person name="Frisvad J.C."/>
            <person name="Nielsen K.L."/>
        </authorList>
    </citation>
    <scope>NUCLEOTIDE SEQUENCE</scope>
    <source>
        <strain evidence="6">IBT 17514</strain>
    </source>
</reference>
<evidence type="ECO:0000256" key="1">
    <source>
        <dbReference type="ARBA" id="ARBA00004123"/>
    </source>
</evidence>
<dbReference type="InterPro" id="IPR050613">
    <property type="entry name" value="Sec_Metabolite_Reg"/>
</dbReference>
<keyword evidence="7" id="KW-1185">Reference proteome</keyword>
<dbReference type="CDD" id="cd12148">
    <property type="entry name" value="fungal_TF_MHR"/>
    <property type="match status" value="1"/>
</dbReference>
<evidence type="ECO:0000256" key="2">
    <source>
        <dbReference type="ARBA" id="ARBA00023015"/>
    </source>
</evidence>
<accession>A0AAD6MTP7</accession>
<protein>
    <recommendedName>
        <fullName evidence="8">Transcription factor domain-containing protein</fullName>
    </recommendedName>
</protein>